<reference evidence="1 2" key="1">
    <citation type="submission" date="2023-02" db="EMBL/GenBank/DDBJ databases">
        <title>LHISI_Scaffold_Assembly.</title>
        <authorList>
            <person name="Stuart O.P."/>
            <person name="Cleave R."/>
            <person name="Magrath M.J.L."/>
            <person name="Mikheyev A.S."/>
        </authorList>
    </citation>
    <scope>NUCLEOTIDE SEQUENCE [LARGE SCALE GENOMIC DNA]</scope>
    <source>
        <strain evidence="1">Daus_M_001</strain>
        <tissue evidence="1">Leg muscle</tissue>
    </source>
</reference>
<dbReference type="EMBL" id="JARBHB010000002">
    <property type="protein sequence ID" value="KAJ8893829.1"/>
    <property type="molecule type" value="Genomic_DNA"/>
</dbReference>
<evidence type="ECO:0000313" key="2">
    <source>
        <dbReference type="Proteomes" id="UP001159363"/>
    </source>
</evidence>
<evidence type="ECO:0008006" key="3">
    <source>
        <dbReference type="Google" id="ProtNLM"/>
    </source>
</evidence>
<protein>
    <recommendedName>
        <fullName evidence="3">Reverse transcriptase zinc-binding domain-containing protein</fullName>
    </recommendedName>
</protein>
<accession>A0ABQ9IC62</accession>
<keyword evidence="2" id="KW-1185">Reference proteome</keyword>
<sequence>MEVVVVYNCNLAGHVEDLQIYTDGSKSVDVMACAYFAPSRKATGVFKLMPTASILYAEAYAILHAIHYASASNYGRWLLSLAHHSVRKLWKQQWLVAKGDSPYGRIQPHLQQVPWFWTHRGCCRFFTTLSRLELNHGNFKAHLHRISPCEDTRCDCGVNIEDMNHILFQCPLMKDRNNFLAFLRQSCFSHHHLSTLLSTSDMEI</sequence>
<proteinExistence type="predicted"/>
<organism evidence="1 2">
    <name type="scientific">Dryococelus australis</name>
    <dbReference type="NCBI Taxonomy" id="614101"/>
    <lineage>
        <taxon>Eukaryota</taxon>
        <taxon>Metazoa</taxon>
        <taxon>Ecdysozoa</taxon>
        <taxon>Arthropoda</taxon>
        <taxon>Hexapoda</taxon>
        <taxon>Insecta</taxon>
        <taxon>Pterygota</taxon>
        <taxon>Neoptera</taxon>
        <taxon>Polyneoptera</taxon>
        <taxon>Phasmatodea</taxon>
        <taxon>Verophasmatodea</taxon>
        <taxon>Anareolatae</taxon>
        <taxon>Phasmatidae</taxon>
        <taxon>Eurycanthinae</taxon>
        <taxon>Dryococelus</taxon>
    </lineage>
</organism>
<dbReference type="Proteomes" id="UP001159363">
    <property type="component" value="Chromosome 2"/>
</dbReference>
<evidence type="ECO:0000313" key="1">
    <source>
        <dbReference type="EMBL" id="KAJ8893829.1"/>
    </source>
</evidence>
<gene>
    <name evidence="1" type="ORF">PR048_006430</name>
</gene>
<name>A0ABQ9IC62_9NEOP</name>
<comment type="caution">
    <text evidence="1">The sequence shown here is derived from an EMBL/GenBank/DDBJ whole genome shotgun (WGS) entry which is preliminary data.</text>
</comment>